<evidence type="ECO:0000313" key="1">
    <source>
        <dbReference type="EMBL" id="KAI9394727.1"/>
    </source>
</evidence>
<comment type="caution">
    <text evidence="1">The sequence shown here is derived from an EMBL/GenBank/DDBJ whole genome shotgun (WGS) entry which is preliminary data.</text>
</comment>
<evidence type="ECO:0000313" key="2">
    <source>
        <dbReference type="Proteomes" id="UP000006729"/>
    </source>
</evidence>
<gene>
    <name evidence="1" type="ORF">POPTR_005G134725v4</name>
</gene>
<dbReference type="EMBL" id="CM009294">
    <property type="protein sequence ID" value="KAI9394727.1"/>
    <property type="molecule type" value="Genomic_DNA"/>
</dbReference>
<accession>A0ACC0SZT4</accession>
<proteinExistence type="predicted"/>
<reference evidence="1 2" key="1">
    <citation type="journal article" date="2006" name="Science">
        <title>The genome of black cottonwood, Populus trichocarpa (Torr. &amp; Gray).</title>
        <authorList>
            <person name="Tuskan G.A."/>
            <person name="Difazio S."/>
            <person name="Jansson S."/>
            <person name="Bohlmann J."/>
            <person name="Grigoriev I."/>
            <person name="Hellsten U."/>
            <person name="Putnam N."/>
            <person name="Ralph S."/>
            <person name="Rombauts S."/>
            <person name="Salamov A."/>
            <person name="Schein J."/>
            <person name="Sterck L."/>
            <person name="Aerts A."/>
            <person name="Bhalerao R.R."/>
            <person name="Bhalerao R.P."/>
            <person name="Blaudez D."/>
            <person name="Boerjan W."/>
            <person name="Brun A."/>
            <person name="Brunner A."/>
            <person name="Busov V."/>
            <person name="Campbell M."/>
            <person name="Carlson J."/>
            <person name="Chalot M."/>
            <person name="Chapman J."/>
            <person name="Chen G.L."/>
            <person name="Cooper D."/>
            <person name="Coutinho P.M."/>
            <person name="Couturier J."/>
            <person name="Covert S."/>
            <person name="Cronk Q."/>
            <person name="Cunningham R."/>
            <person name="Davis J."/>
            <person name="Degroeve S."/>
            <person name="Dejardin A."/>
            <person name="Depamphilis C."/>
            <person name="Detter J."/>
            <person name="Dirks B."/>
            <person name="Dubchak I."/>
            <person name="Duplessis S."/>
            <person name="Ehlting J."/>
            <person name="Ellis B."/>
            <person name="Gendler K."/>
            <person name="Goodstein D."/>
            <person name="Gribskov M."/>
            <person name="Grimwood J."/>
            <person name="Groover A."/>
            <person name="Gunter L."/>
            <person name="Hamberger B."/>
            <person name="Heinze B."/>
            <person name="Helariutta Y."/>
            <person name="Henrissat B."/>
            <person name="Holligan D."/>
            <person name="Holt R."/>
            <person name="Huang W."/>
            <person name="Islam-Faridi N."/>
            <person name="Jones S."/>
            <person name="Jones-Rhoades M."/>
            <person name="Jorgensen R."/>
            <person name="Joshi C."/>
            <person name="Kangasjarvi J."/>
            <person name="Karlsson J."/>
            <person name="Kelleher C."/>
            <person name="Kirkpatrick R."/>
            <person name="Kirst M."/>
            <person name="Kohler A."/>
            <person name="Kalluri U."/>
            <person name="Larimer F."/>
            <person name="Leebens-Mack J."/>
            <person name="Leple J.C."/>
            <person name="Locascio P."/>
            <person name="Lou Y."/>
            <person name="Lucas S."/>
            <person name="Martin F."/>
            <person name="Montanini B."/>
            <person name="Napoli C."/>
            <person name="Nelson D.R."/>
            <person name="Nelson C."/>
            <person name="Nieminen K."/>
            <person name="Nilsson O."/>
            <person name="Pereda V."/>
            <person name="Peter G."/>
            <person name="Philippe R."/>
            <person name="Pilate G."/>
            <person name="Poliakov A."/>
            <person name="Razumovskaya J."/>
            <person name="Richardson P."/>
            <person name="Rinaldi C."/>
            <person name="Ritland K."/>
            <person name="Rouze P."/>
            <person name="Ryaboy D."/>
            <person name="Schmutz J."/>
            <person name="Schrader J."/>
            <person name="Segerman B."/>
            <person name="Shin H."/>
            <person name="Siddiqui A."/>
            <person name="Sterky F."/>
            <person name="Terry A."/>
            <person name="Tsai C.J."/>
            <person name="Uberbacher E."/>
            <person name="Unneberg P."/>
            <person name="Vahala J."/>
            <person name="Wall K."/>
            <person name="Wessler S."/>
            <person name="Yang G."/>
            <person name="Yin T."/>
            <person name="Douglas C."/>
            <person name="Marra M."/>
            <person name="Sandberg G."/>
            <person name="Van de Peer Y."/>
            <person name="Rokhsar D."/>
        </authorList>
    </citation>
    <scope>NUCLEOTIDE SEQUENCE [LARGE SCALE GENOMIC DNA]</scope>
    <source>
        <strain evidence="2">cv. Nisqually</strain>
    </source>
</reference>
<dbReference type="Proteomes" id="UP000006729">
    <property type="component" value="Chromosome 5"/>
</dbReference>
<organism evidence="1 2">
    <name type="scientific">Populus trichocarpa</name>
    <name type="common">Western balsam poplar</name>
    <name type="synonym">Populus balsamifera subsp. trichocarpa</name>
    <dbReference type="NCBI Taxonomy" id="3694"/>
    <lineage>
        <taxon>Eukaryota</taxon>
        <taxon>Viridiplantae</taxon>
        <taxon>Streptophyta</taxon>
        <taxon>Embryophyta</taxon>
        <taxon>Tracheophyta</taxon>
        <taxon>Spermatophyta</taxon>
        <taxon>Magnoliopsida</taxon>
        <taxon>eudicotyledons</taxon>
        <taxon>Gunneridae</taxon>
        <taxon>Pentapetalae</taxon>
        <taxon>rosids</taxon>
        <taxon>fabids</taxon>
        <taxon>Malpighiales</taxon>
        <taxon>Salicaceae</taxon>
        <taxon>Saliceae</taxon>
        <taxon>Populus</taxon>
    </lineage>
</organism>
<keyword evidence="2" id="KW-1185">Reference proteome</keyword>
<name>A0ACC0SZT4_POPTR</name>
<sequence length="109" mass="12619">MNEGGKTSATKAFQVDQLDVIEDSTIRAARNIHAFNKKVRPCSFQEVDLILAIRRSIIMSKRMGNKFLSKWNDPFMVQEVYTNEAYKIIDENGLRIGPVNDKFLKRYYA</sequence>
<protein>
    <submittedName>
        <fullName evidence="1">Uncharacterized protein</fullName>
    </submittedName>
</protein>